<evidence type="ECO:0000313" key="10">
    <source>
        <dbReference type="EMBL" id="CAG35714.1"/>
    </source>
</evidence>
<evidence type="ECO:0000313" key="11">
    <source>
        <dbReference type="Proteomes" id="UP000000602"/>
    </source>
</evidence>
<organism evidence="10 11">
    <name type="scientific">Desulfotalea psychrophila (strain LSv54 / DSM 12343)</name>
    <dbReference type="NCBI Taxonomy" id="177439"/>
    <lineage>
        <taxon>Bacteria</taxon>
        <taxon>Pseudomonadati</taxon>
        <taxon>Thermodesulfobacteriota</taxon>
        <taxon>Desulfobulbia</taxon>
        <taxon>Desulfobulbales</taxon>
        <taxon>Desulfocapsaceae</taxon>
        <taxon>Desulfotalea</taxon>
    </lineage>
</organism>
<dbReference type="Pfam" id="PF22673">
    <property type="entry name" value="MCP-like_PDC_1"/>
    <property type="match status" value="1"/>
</dbReference>
<dbReference type="SMART" id="SM00304">
    <property type="entry name" value="HAMP"/>
    <property type="match status" value="1"/>
</dbReference>
<dbReference type="SUPFAM" id="SSF58104">
    <property type="entry name" value="Methyl-accepting chemotaxis protein (MCP) signaling domain"/>
    <property type="match status" value="1"/>
</dbReference>
<evidence type="ECO:0000256" key="5">
    <source>
        <dbReference type="PROSITE-ProRule" id="PRU00284"/>
    </source>
</evidence>
<dbReference type="Gene3D" id="1.10.287.950">
    <property type="entry name" value="Methyl-accepting chemotaxis protein"/>
    <property type="match status" value="1"/>
</dbReference>
<keyword evidence="2" id="KW-1003">Cell membrane</keyword>
<name>Q6APL0_DESPS</name>
<evidence type="ECO:0000256" key="6">
    <source>
        <dbReference type="SAM" id="Phobius"/>
    </source>
</evidence>
<dbReference type="PROSITE" id="PS50111">
    <property type="entry name" value="CHEMOTAXIS_TRANSDUC_2"/>
    <property type="match status" value="1"/>
</dbReference>
<dbReference type="Gene3D" id="3.30.450.20">
    <property type="entry name" value="PAS domain"/>
    <property type="match status" value="2"/>
</dbReference>
<dbReference type="GO" id="GO:0005886">
    <property type="term" value="C:plasma membrane"/>
    <property type="evidence" value="ECO:0007669"/>
    <property type="project" value="UniProtKB-SubCell"/>
</dbReference>
<evidence type="ECO:0000256" key="4">
    <source>
        <dbReference type="ARBA" id="ARBA00029447"/>
    </source>
</evidence>
<dbReference type="OrthoDB" id="9814362at2"/>
<evidence type="ECO:0000256" key="2">
    <source>
        <dbReference type="ARBA" id="ARBA00022519"/>
    </source>
</evidence>
<comment type="subcellular location">
    <subcellularLocation>
        <location evidence="1">Cell inner membrane</location>
        <topology evidence="1">Multi-pass membrane protein</topology>
    </subcellularLocation>
</comment>
<feature type="domain" description="T-SNARE coiled-coil homology" evidence="8">
    <location>
        <begin position="561"/>
        <end position="623"/>
    </location>
</feature>
<evidence type="ECO:0000259" key="8">
    <source>
        <dbReference type="PROSITE" id="PS50192"/>
    </source>
</evidence>
<dbReference type="SMART" id="SM00283">
    <property type="entry name" value="MA"/>
    <property type="match status" value="1"/>
</dbReference>
<protein>
    <submittedName>
        <fullName evidence="10">Related to methyl-accepting chemotaxis protein</fullName>
    </submittedName>
</protein>
<dbReference type="InterPro" id="IPR000727">
    <property type="entry name" value="T_SNARE_dom"/>
</dbReference>
<dbReference type="GO" id="GO:0007165">
    <property type="term" value="P:signal transduction"/>
    <property type="evidence" value="ECO:0007669"/>
    <property type="project" value="UniProtKB-KW"/>
</dbReference>
<reference evidence="11" key="1">
    <citation type="journal article" date="2004" name="Environ. Microbiol.">
        <title>The genome of Desulfotalea psychrophila, a sulfate-reducing bacterium from permanently cold Arctic sediments.</title>
        <authorList>
            <person name="Rabus R."/>
            <person name="Ruepp A."/>
            <person name="Frickey T."/>
            <person name="Rattei T."/>
            <person name="Fartmann B."/>
            <person name="Stark M."/>
            <person name="Bauer M."/>
            <person name="Zibat A."/>
            <person name="Lombardot T."/>
            <person name="Becker I."/>
            <person name="Amann J."/>
            <person name="Gellner K."/>
            <person name="Teeling H."/>
            <person name="Leuschner W.D."/>
            <person name="Gloeckner F.-O."/>
            <person name="Lupas A.N."/>
            <person name="Amann R."/>
            <person name="Klenk H.-P."/>
        </authorList>
    </citation>
    <scope>NUCLEOTIDE SEQUENCE [LARGE SCALE GENOMIC DNA]</scope>
    <source>
        <strain evidence="11">DSM 12343 / LSv54</strain>
    </source>
</reference>
<dbReference type="KEGG" id="dps:DP0985"/>
<keyword evidence="2" id="KW-0997">Cell inner membrane</keyword>
<dbReference type="AlphaFoldDB" id="Q6APL0"/>
<dbReference type="PROSITE" id="PS50885">
    <property type="entry name" value="HAMP"/>
    <property type="match status" value="1"/>
</dbReference>
<dbReference type="RefSeq" id="WP_011188228.1">
    <property type="nucleotide sequence ID" value="NC_006138.1"/>
</dbReference>
<dbReference type="EMBL" id="CR522870">
    <property type="protein sequence ID" value="CAG35714.1"/>
    <property type="molecule type" value="Genomic_DNA"/>
</dbReference>
<dbReference type="InterPro" id="IPR004089">
    <property type="entry name" value="MCPsignal_dom"/>
</dbReference>
<dbReference type="Pfam" id="PF00672">
    <property type="entry name" value="HAMP"/>
    <property type="match status" value="1"/>
</dbReference>
<dbReference type="CDD" id="cd12912">
    <property type="entry name" value="PDC2_MCP_like"/>
    <property type="match status" value="1"/>
</dbReference>
<keyword evidence="6" id="KW-0472">Membrane</keyword>
<dbReference type="Proteomes" id="UP000000602">
    <property type="component" value="Chromosome"/>
</dbReference>
<dbReference type="Gene3D" id="1.10.8.500">
    <property type="entry name" value="HAMP domain in histidine kinase"/>
    <property type="match status" value="1"/>
</dbReference>
<dbReference type="HOGENOM" id="CLU_000445_107_12_7"/>
<feature type="transmembrane region" description="Helical" evidence="6">
    <location>
        <begin position="305"/>
        <end position="327"/>
    </location>
</feature>
<dbReference type="CDD" id="cd12913">
    <property type="entry name" value="PDC1_MCP_like"/>
    <property type="match status" value="1"/>
</dbReference>
<feature type="domain" description="HAMP" evidence="9">
    <location>
        <begin position="329"/>
        <end position="383"/>
    </location>
</feature>
<dbReference type="PANTHER" id="PTHR32089">
    <property type="entry name" value="METHYL-ACCEPTING CHEMOTAXIS PROTEIN MCPB"/>
    <property type="match status" value="1"/>
</dbReference>
<keyword evidence="6" id="KW-1133">Transmembrane helix</keyword>
<dbReference type="PANTHER" id="PTHR32089:SF112">
    <property type="entry name" value="LYSOZYME-LIKE PROTEIN-RELATED"/>
    <property type="match status" value="1"/>
</dbReference>
<evidence type="ECO:0000259" key="9">
    <source>
        <dbReference type="PROSITE" id="PS50885"/>
    </source>
</evidence>
<dbReference type="Pfam" id="PF00015">
    <property type="entry name" value="MCPsignal"/>
    <property type="match status" value="1"/>
</dbReference>
<dbReference type="STRING" id="177439.DP0985"/>
<gene>
    <name evidence="10" type="ordered locus">DP0985</name>
</gene>
<keyword evidence="6" id="KW-0812">Transmembrane</keyword>
<evidence type="ECO:0000259" key="7">
    <source>
        <dbReference type="PROSITE" id="PS50111"/>
    </source>
</evidence>
<evidence type="ECO:0000256" key="1">
    <source>
        <dbReference type="ARBA" id="ARBA00004429"/>
    </source>
</evidence>
<dbReference type="InterPro" id="IPR003660">
    <property type="entry name" value="HAMP_dom"/>
</dbReference>
<accession>Q6APL0</accession>
<keyword evidence="3 5" id="KW-0807">Transducer</keyword>
<evidence type="ECO:0000256" key="3">
    <source>
        <dbReference type="ARBA" id="ARBA00023224"/>
    </source>
</evidence>
<dbReference type="eggNOG" id="COG0840">
    <property type="taxonomic scope" value="Bacteria"/>
</dbReference>
<dbReference type="CDD" id="cd06225">
    <property type="entry name" value="HAMP"/>
    <property type="match status" value="1"/>
</dbReference>
<keyword evidence="11" id="KW-1185">Reference proteome</keyword>
<proteinExistence type="inferred from homology"/>
<dbReference type="PROSITE" id="PS50192">
    <property type="entry name" value="T_SNARE"/>
    <property type="match status" value="1"/>
</dbReference>
<dbReference type="CDD" id="cd11386">
    <property type="entry name" value="MCP_signal"/>
    <property type="match status" value="1"/>
</dbReference>
<sequence>MFSKLNLRSKMLLSILSVVVIAFTLTIGLVSNKANSIVKKEAFDKTEQIAFRYSGELKEDIEEAMDAARILAHSYEAILMGKKQPERELLDNSLRRILEKSPKFSGIWVMVDPKTIFTKHYSPWFHREGSSIVAAPTIESVAYEASLSNEFYTLPKRLGKEVLIEPYEDPDLHSLMTTATVPIVYKGRCIGVVGIDIVLEGLTEMVTKIRPYGTGVASLISNAGKYVAHPDKERVGKDIGATKLLRKAKQAIENGEIFTMISYSETLKTDVYRVFVPSYIGNSDTPWSFSVEIPMERVLQESREMTYSCIITGIISVLLAAIVIFLVSGTIVKPIKIAVAGLKDIAEGEGDLTMRLEVKSRDEIGELAIWFNTFIEKLQGIITEISENANVVAGSSTDLSAIAVQISSGAENTAVRANTVATATEEMTTNLNNVAAAMEQSTTNTGMVAAAAEEMTSTINEIAKNTEMATHVTDKAVQKAKSASSKMSELEEAAITISKVTEVINEISEQTNLLALNATIEAARAGEAGKGFAVVANEIKELANQTAKATLDIKNQIEGVQKTTTTAVKEIDETSAVIDGVNDIVTIIAAAVEEQSTAITEIVANISQVSQGISEVNENINQSSAVAGEISQEITQVNSETSEISSGIGQVNLSATKLNEMSAKLSAIVGMFKV</sequence>
<feature type="domain" description="Methyl-accepting transducer" evidence="7">
    <location>
        <begin position="402"/>
        <end position="638"/>
    </location>
</feature>
<comment type="similarity">
    <text evidence="4">Belongs to the methyl-accepting chemotaxis (MCP) protein family.</text>
</comment>